<dbReference type="EMBL" id="CP113520">
    <property type="protein sequence ID" value="WAJ31290.1"/>
    <property type="molecule type" value="Genomic_DNA"/>
</dbReference>
<keyword evidence="2" id="KW-1185">Reference proteome</keyword>
<protein>
    <submittedName>
        <fullName evidence="1">PAS domain S-box protein</fullName>
    </submittedName>
</protein>
<sequence>MTEREQQLLERQKVLADFGDLAIRSDDLDEVLAEACRLVADALGTERAKILKIKKASRELLVRAGVGWNSNVVGHLRLSMNEHSSETYAIVVGEPVICRDIAEEERFRFPDFMRKEGVRALANVPIFLPGRHAYGVLQVDDTKPRQFTQDDIQFLRTYAAVLGPVIDRLRQTKRLQEAEERHRQREIRFQRIFETAPVGLSVVSPDGRFLRVNKELERILARPRDVLLSSSVADVTHPPDVEPSISAMRRTLEEGETVSLDKRYRRPDGELVAANSSLTPLSMFDGSTGVLAVTVDLTARHEAEEALRRSEERLSALVTASSQVLYSMGPDWSELREIAGGGFLADTVRPNPNWLEDYIHPDDQAHVLDAVERAISAKSTFEYEHRVRRSDGSLGWTLSRAVPLFGPDGEITEWFGAAGDITERRQAEERLRESEERHRLILESALDYAIFTTDADGRIDNWPPGAEAVFGWSAEEVMGELVDVTFTPEDRENGIPEQERATARDEGHALNIRWHVRKGGERIFIDGSTRPLQANGQGSASGFIKIGQNVTARREAEQRQELLFAELQHRTRNLVAVVRSIADRTADGVSSMEAFLPSFRGRLDALARINSLLSKLDHGERVVFDEMIRTELAARGFPDSDGDERVVLDGPAGVRLRSATVQTFALAIHELATNAVKYGALSDENGRLRVSWRVGQDETGLDRLHVEWIESGVSGMPEEGDPPRGGGYGRMLIERALPYQLDATTTYELARDGVRCTIDLPLR</sequence>
<name>A0ACD4NWE9_9HYPH</name>
<dbReference type="Proteomes" id="UP001163223">
    <property type="component" value="Chromosome"/>
</dbReference>
<gene>
    <name evidence="1" type="ORF">OXU80_14260</name>
</gene>
<accession>A0ACD4NWE9</accession>
<organism evidence="1 2">
    <name type="scientific">Antarcticirhabdus aurantiaca</name>
    <dbReference type="NCBI Taxonomy" id="2606717"/>
    <lineage>
        <taxon>Bacteria</taxon>
        <taxon>Pseudomonadati</taxon>
        <taxon>Pseudomonadota</taxon>
        <taxon>Alphaproteobacteria</taxon>
        <taxon>Hyphomicrobiales</taxon>
        <taxon>Aurantimonadaceae</taxon>
        <taxon>Antarcticirhabdus</taxon>
    </lineage>
</organism>
<evidence type="ECO:0000313" key="2">
    <source>
        <dbReference type="Proteomes" id="UP001163223"/>
    </source>
</evidence>
<reference evidence="1" key="1">
    <citation type="submission" date="2022-11" db="EMBL/GenBank/DDBJ databases">
        <title>beta-Carotene-producing bacterium, Jeongeuplla avenae sp. nov., alleviates the salt stress of Arabidopsis seedlings.</title>
        <authorList>
            <person name="Jiang L."/>
            <person name="Lee J."/>
        </authorList>
    </citation>
    <scope>NUCLEOTIDE SEQUENCE</scope>
    <source>
        <strain evidence="1">DY_R2A_6</strain>
    </source>
</reference>
<evidence type="ECO:0000313" key="1">
    <source>
        <dbReference type="EMBL" id="WAJ31290.1"/>
    </source>
</evidence>
<proteinExistence type="predicted"/>